<organism evidence="1 2">
    <name type="scientific">Megasphaera paucivorans</name>
    <dbReference type="NCBI Taxonomy" id="349095"/>
    <lineage>
        <taxon>Bacteria</taxon>
        <taxon>Bacillati</taxon>
        <taxon>Bacillota</taxon>
        <taxon>Negativicutes</taxon>
        <taxon>Veillonellales</taxon>
        <taxon>Veillonellaceae</taxon>
        <taxon>Megasphaera</taxon>
    </lineage>
</organism>
<evidence type="ECO:0000313" key="1">
    <source>
        <dbReference type="EMBL" id="SDN10152.1"/>
    </source>
</evidence>
<proteinExistence type="predicted"/>
<dbReference type="OrthoDB" id="1633687at2"/>
<dbReference type="STRING" id="349095.SAMN05660299_02107"/>
<reference evidence="1 2" key="1">
    <citation type="submission" date="2016-10" db="EMBL/GenBank/DDBJ databases">
        <authorList>
            <person name="de Groot N.N."/>
        </authorList>
    </citation>
    <scope>NUCLEOTIDE SEQUENCE [LARGE SCALE GENOMIC DNA]</scope>
    <source>
        <strain evidence="1 2">DSM 16981</strain>
    </source>
</reference>
<dbReference type="GO" id="GO:0016829">
    <property type="term" value="F:lyase activity"/>
    <property type="evidence" value="ECO:0007669"/>
    <property type="project" value="InterPro"/>
</dbReference>
<evidence type="ECO:0000313" key="2">
    <source>
        <dbReference type="Proteomes" id="UP000199309"/>
    </source>
</evidence>
<dbReference type="InterPro" id="IPR010451">
    <property type="entry name" value="Acetoacetate_decarboxylase"/>
</dbReference>
<dbReference type="NCBIfam" id="NF002614">
    <property type="entry name" value="PRK02265.1"/>
    <property type="match status" value="1"/>
</dbReference>
<dbReference type="Gene3D" id="2.40.400.10">
    <property type="entry name" value="Acetoacetate decarboxylase-like"/>
    <property type="match status" value="1"/>
</dbReference>
<dbReference type="RefSeq" id="WP_091651592.1">
    <property type="nucleotide sequence ID" value="NZ_FNHQ01000024.1"/>
</dbReference>
<accession>A0A1G9YMA9</accession>
<dbReference type="SUPFAM" id="SSF160104">
    <property type="entry name" value="Acetoacetate decarboxylase-like"/>
    <property type="match status" value="1"/>
</dbReference>
<name>A0A1G9YMA9_9FIRM</name>
<protein>
    <submittedName>
        <fullName evidence="1">Acetoacetate decarboxylase</fullName>
    </submittedName>
</protein>
<keyword evidence="2" id="KW-1185">Reference proteome</keyword>
<dbReference type="AlphaFoldDB" id="A0A1G9YMA9"/>
<sequence length="250" mass="28685">MKKEEVLQHLTTPLISDPVPNISHKFNNRGYLYIVYKTDRKALEKVVPEPLQLLDEPLVRFEVMYMQDATGFGCYTESGQAIPVIYNGLKGDYLHMMYLDNFEAIAAGKESSAYPKKIGYPSLYIDNNTIVGTLDYGRDKKFRIANATMTYKYKKISDIEAIKQLTAPTYMLKLYPNYDRTLRIAEMTLSQIRESNVKILEAWTGDARLQLFDHVNCPLNDLPVKEIVSCSYIVANVILAQPKPIYDYLK</sequence>
<dbReference type="Pfam" id="PF06314">
    <property type="entry name" value="ADC"/>
    <property type="match status" value="1"/>
</dbReference>
<dbReference type="Proteomes" id="UP000199309">
    <property type="component" value="Unassembled WGS sequence"/>
</dbReference>
<dbReference type="EMBL" id="FNHQ01000024">
    <property type="protein sequence ID" value="SDN10152.1"/>
    <property type="molecule type" value="Genomic_DNA"/>
</dbReference>
<gene>
    <name evidence="1" type="ORF">SAMN05660299_02107</name>
</gene>
<dbReference type="InterPro" id="IPR023375">
    <property type="entry name" value="ADC_dom_sf"/>
</dbReference>